<name>A0A5N5XG44_9EURO</name>
<evidence type="ECO:0000313" key="3">
    <source>
        <dbReference type="Proteomes" id="UP000326565"/>
    </source>
</evidence>
<sequence length="131" mass="14156">MNVSSRATPEDPHAVEGQRLMHQTPLLSSRDSRISLSILSWIDPPSHSGAAGPAARICPNVLAGWPEAATLYFGKTFASRVNDYWVWEIASCVGSLAAIFAIVTVLLAYNGKSLPSWPYGVTTNSVLSWLI</sequence>
<protein>
    <submittedName>
        <fullName evidence="2">Uncharacterized protein</fullName>
    </submittedName>
</protein>
<reference evidence="2 3" key="1">
    <citation type="submission" date="2019-04" db="EMBL/GenBank/DDBJ databases">
        <title>Friends and foes A comparative genomics study of 23 Aspergillus species from section Flavi.</title>
        <authorList>
            <consortium name="DOE Joint Genome Institute"/>
            <person name="Kjaerbolling I."/>
            <person name="Vesth T."/>
            <person name="Frisvad J.C."/>
            <person name="Nybo J.L."/>
            <person name="Theobald S."/>
            <person name="Kildgaard S."/>
            <person name="Isbrandt T."/>
            <person name="Kuo A."/>
            <person name="Sato A."/>
            <person name="Lyhne E.K."/>
            <person name="Kogle M.E."/>
            <person name="Wiebenga A."/>
            <person name="Kun R.S."/>
            <person name="Lubbers R.J."/>
            <person name="Makela M.R."/>
            <person name="Barry K."/>
            <person name="Chovatia M."/>
            <person name="Clum A."/>
            <person name="Daum C."/>
            <person name="Haridas S."/>
            <person name="He G."/>
            <person name="LaButti K."/>
            <person name="Lipzen A."/>
            <person name="Mondo S."/>
            <person name="Riley R."/>
            <person name="Salamov A."/>
            <person name="Simmons B.A."/>
            <person name="Magnuson J.K."/>
            <person name="Henrissat B."/>
            <person name="Mortensen U.H."/>
            <person name="Larsen T.O."/>
            <person name="Devries R.P."/>
            <person name="Grigoriev I.V."/>
            <person name="Machida M."/>
            <person name="Baker S.E."/>
            <person name="Andersen M.R."/>
        </authorList>
    </citation>
    <scope>NUCLEOTIDE SEQUENCE [LARGE SCALE GENOMIC DNA]</scope>
    <source>
        <strain evidence="2 3">CBS 151.66</strain>
    </source>
</reference>
<dbReference type="EMBL" id="ML732149">
    <property type="protein sequence ID" value="KAB8079691.1"/>
    <property type="molecule type" value="Genomic_DNA"/>
</dbReference>
<dbReference type="PANTHER" id="PTHR35394">
    <property type="entry name" value="DUF3176 DOMAIN-CONTAINING PROTEIN"/>
    <property type="match status" value="1"/>
</dbReference>
<proteinExistence type="predicted"/>
<dbReference type="AlphaFoldDB" id="A0A5N5XG44"/>
<evidence type="ECO:0000256" key="1">
    <source>
        <dbReference type="SAM" id="Phobius"/>
    </source>
</evidence>
<keyword evidence="3" id="KW-1185">Reference proteome</keyword>
<dbReference type="PANTHER" id="PTHR35394:SF6">
    <property type="entry name" value="DUF3176 DOMAIN-CONTAINING PROTEIN"/>
    <property type="match status" value="1"/>
</dbReference>
<keyword evidence="1" id="KW-1133">Transmembrane helix</keyword>
<evidence type="ECO:0000313" key="2">
    <source>
        <dbReference type="EMBL" id="KAB8079691.1"/>
    </source>
</evidence>
<organism evidence="2 3">
    <name type="scientific">Aspergillus leporis</name>
    <dbReference type="NCBI Taxonomy" id="41062"/>
    <lineage>
        <taxon>Eukaryota</taxon>
        <taxon>Fungi</taxon>
        <taxon>Dikarya</taxon>
        <taxon>Ascomycota</taxon>
        <taxon>Pezizomycotina</taxon>
        <taxon>Eurotiomycetes</taxon>
        <taxon>Eurotiomycetidae</taxon>
        <taxon>Eurotiales</taxon>
        <taxon>Aspergillaceae</taxon>
        <taxon>Aspergillus</taxon>
        <taxon>Aspergillus subgen. Circumdati</taxon>
    </lineage>
</organism>
<keyword evidence="1" id="KW-0472">Membrane</keyword>
<dbReference type="OrthoDB" id="5376804at2759"/>
<keyword evidence="1" id="KW-0812">Transmembrane</keyword>
<gene>
    <name evidence="2" type="ORF">BDV29DRAFT_151610</name>
</gene>
<dbReference type="Proteomes" id="UP000326565">
    <property type="component" value="Unassembled WGS sequence"/>
</dbReference>
<feature type="transmembrane region" description="Helical" evidence="1">
    <location>
        <begin position="84"/>
        <end position="109"/>
    </location>
</feature>
<accession>A0A5N5XG44</accession>